<dbReference type="InterPro" id="IPR037160">
    <property type="entry name" value="DNA_Pol_thumb_sf"/>
</dbReference>
<dbReference type="PROSITE" id="PS50172">
    <property type="entry name" value="BRCT"/>
    <property type="match status" value="1"/>
</dbReference>
<evidence type="ECO:0000313" key="13">
    <source>
        <dbReference type="RefSeq" id="XP_072835249.1"/>
    </source>
</evidence>
<dbReference type="InterPro" id="IPR001357">
    <property type="entry name" value="BRCT_dom"/>
</dbReference>
<dbReference type="Pfam" id="PF14791">
    <property type="entry name" value="DNA_pol_B_thumb"/>
    <property type="match status" value="1"/>
</dbReference>
<protein>
    <recommendedName>
        <fullName evidence="9">DNA-directed DNA/RNA polymerase mu</fullName>
        <ecNumber evidence="9">2.7.7.7</ecNumber>
    </recommendedName>
</protein>
<evidence type="ECO:0000313" key="12">
    <source>
        <dbReference type="Proteomes" id="UP001652642"/>
    </source>
</evidence>
<dbReference type="PRINTS" id="PR00871">
    <property type="entry name" value="DNAPOLXTDT"/>
</dbReference>
<dbReference type="SMART" id="SM00483">
    <property type="entry name" value="POLXc"/>
    <property type="match status" value="1"/>
</dbReference>
<evidence type="ECO:0000256" key="10">
    <source>
        <dbReference type="SAM" id="MobiDB-lite"/>
    </source>
</evidence>
<keyword evidence="12" id="KW-1185">Reference proteome</keyword>
<evidence type="ECO:0000256" key="6">
    <source>
        <dbReference type="ARBA" id="ARBA00022723"/>
    </source>
</evidence>
<comment type="similarity">
    <text evidence="3 9">Belongs to the DNA polymerase type-X family.</text>
</comment>
<evidence type="ECO:0000256" key="5">
    <source>
        <dbReference type="ARBA" id="ARBA00022695"/>
    </source>
</evidence>
<dbReference type="InterPro" id="IPR019843">
    <property type="entry name" value="DNA_pol-X_BS"/>
</dbReference>
<dbReference type="PROSITE" id="PS00522">
    <property type="entry name" value="DNA_POLYMERASE_X"/>
    <property type="match status" value="1"/>
</dbReference>
<comment type="subcellular location">
    <subcellularLocation>
        <location evidence="2 9">Nucleus</location>
    </subcellularLocation>
</comment>
<dbReference type="PRINTS" id="PR00869">
    <property type="entry name" value="DNAPOLX"/>
</dbReference>
<dbReference type="Pfam" id="PF14792">
    <property type="entry name" value="DNA_pol_B_palm"/>
    <property type="match status" value="1"/>
</dbReference>
<evidence type="ECO:0000256" key="1">
    <source>
        <dbReference type="ARBA" id="ARBA00001946"/>
    </source>
</evidence>
<dbReference type="PANTHER" id="PTHR11276">
    <property type="entry name" value="DNA POLYMERASE TYPE-X FAMILY MEMBER"/>
    <property type="match status" value="1"/>
</dbReference>
<dbReference type="InterPro" id="IPR028207">
    <property type="entry name" value="DNA_pol_B_palm_palm"/>
</dbReference>
<comment type="catalytic activity">
    <reaction evidence="9">
        <text>DNA(n) + a 2'-deoxyribonucleoside 5'-triphosphate = DNA(n+1) + diphosphate</text>
        <dbReference type="Rhea" id="RHEA:22508"/>
        <dbReference type="Rhea" id="RHEA-COMP:17339"/>
        <dbReference type="Rhea" id="RHEA-COMP:17340"/>
        <dbReference type="ChEBI" id="CHEBI:33019"/>
        <dbReference type="ChEBI" id="CHEBI:61560"/>
        <dbReference type="ChEBI" id="CHEBI:173112"/>
        <dbReference type="EC" id="2.7.7.7"/>
    </reaction>
</comment>
<dbReference type="SUPFAM" id="SSF81301">
    <property type="entry name" value="Nucleotidyltransferase"/>
    <property type="match status" value="1"/>
</dbReference>
<organism evidence="12 13">
    <name type="scientific">Pogona vitticeps</name>
    <name type="common">central bearded dragon</name>
    <dbReference type="NCBI Taxonomy" id="103695"/>
    <lineage>
        <taxon>Eukaryota</taxon>
        <taxon>Metazoa</taxon>
        <taxon>Chordata</taxon>
        <taxon>Craniata</taxon>
        <taxon>Vertebrata</taxon>
        <taxon>Euteleostomi</taxon>
        <taxon>Lepidosauria</taxon>
        <taxon>Squamata</taxon>
        <taxon>Bifurcata</taxon>
        <taxon>Unidentata</taxon>
        <taxon>Episquamata</taxon>
        <taxon>Toxicofera</taxon>
        <taxon>Iguania</taxon>
        <taxon>Acrodonta</taxon>
        <taxon>Agamidae</taxon>
        <taxon>Amphibolurinae</taxon>
        <taxon>Pogona</taxon>
    </lineage>
</organism>
<dbReference type="PIRSF" id="PIRSF501176">
    <property type="entry name" value="DNApol_mu"/>
    <property type="match status" value="1"/>
</dbReference>
<dbReference type="InterPro" id="IPR027421">
    <property type="entry name" value="DNA_pol_lamdba_lyase_dom_sf"/>
</dbReference>
<dbReference type="Gene3D" id="1.10.150.110">
    <property type="entry name" value="DNA polymerase beta, N-terminal domain-like"/>
    <property type="match status" value="1"/>
</dbReference>
<gene>
    <name evidence="13" type="primary">POLM</name>
</gene>
<dbReference type="InterPro" id="IPR018944">
    <property type="entry name" value="DNA_pol_lambd_fingers_domain"/>
</dbReference>
<dbReference type="PIRSF" id="PIRSF000817">
    <property type="entry name" value="DNA_NT"/>
    <property type="match status" value="1"/>
</dbReference>
<evidence type="ECO:0000256" key="8">
    <source>
        <dbReference type="ARBA" id="ARBA00023242"/>
    </source>
</evidence>
<dbReference type="Gene3D" id="3.30.460.10">
    <property type="entry name" value="Beta Polymerase, domain 2"/>
    <property type="match status" value="1"/>
</dbReference>
<name>A0ABM5EQ23_9SAUR</name>
<evidence type="ECO:0000259" key="11">
    <source>
        <dbReference type="PROSITE" id="PS50172"/>
    </source>
</evidence>
<feature type="domain" description="BRCT" evidence="11">
    <location>
        <begin position="44"/>
        <end position="145"/>
    </location>
</feature>
<dbReference type="SUPFAM" id="SSF52113">
    <property type="entry name" value="BRCT domain"/>
    <property type="match status" value="1"/>
</dbReference>
<dbReference type="Gene3D" id="3.40.50.10190">
    <property type="entry name" value="BRCT domain"/>
    <property type="match status" value="1"/>
</dbReference>
<evidence type="ECO:0000256" key="9">
    <source>
        <dbReference type="PIRNR" id="PIRNR000817"/>
    </source>
</evidence>
<comment type="cofactor">
    <cofactor evidence="1 9">
        <name>Mg(2+)</name>
        <dbReference type="ChEBI" id="CHEBI:18420"/>
    </cofactor>
</comment>
<dbReference type="Pfam" id="PF10391">
    <property type="entry name" value="DNA_pol_lambd_f"/>
    <property type="match status" value="1"/>
</dbReference>
<comment type="function">
    <text evidence="9">Gap-filling polymerase involved in repair of DNA double-strand breaks by non-homologous end joining (NHEJ).</text>
</comment>
<keyword evidence="6 9" id="KW-0479">Metal-binding</keyword>
<evidence type="ECO:0000256" key="2">
    <source>
        <dbReference type="ARBA" id="ARBA00004123"/>
    </source>
</evidence>
<dbReference type="SUPFAM" id="SSF81585">
    <property type="entry name" value="PsbU/PolX domain-like"/>
    <property type="match status" value="1"/>
</dbReference>
<dbReference type="InterPro" id="IPR001726">
    <property type="entry name" value="TdT/Mu"/>
</dbReference>
<proteinExistence type="inferred from homology"/>
<accession>A0ABM5EQ23</accession>
<dbReference type="Proteomes" id="UP001652642">
    <property type="component" value="Chromosome 8"/>
</dbReference>
<keyword evidence="8 9" id="KW-0539">Nucleus</keyword>
<dbReference type="InterPro" id="IPR010996">
    <property type="entry name" value="HHH_MUS81"/>
</dbReference>
<dbReference type="SUPFAM" id="SSF47802">
    <property type="entry name" value="DNA polymerase beta, N-terminal domain-like"/>
    <property type="match status" value="1"/>
</dbReference>
<dbReference type="InterPro" id="IPR022312">
    <property type="entry name" value="DNA_pol_X"/>
</dbReference>
<sequence length="521" mass="58263">MLFPGIEVEGRSLGSINPTMSQLPVKKRCPRGPRKAAPPAMREDPPARFPGVVLCLVEKRMGASRKAFLTNLARSKGFLVEEPSSERLTHVVSEGNSGDEVIEWLKRKQNGCVDAGGSNLALLDVSWFSESMQAGRPVEIEPRHCLTVTVSVEKPQDTWLVAAYACQRRSPLPNNNQLLTDALETLAEEAHFCGHEGRSLAFSRASSVLKALPRTVRRVQELDSLPCLGEHSKRVIQEVLEDGTSAEVETIRQSEKYQAMKLFTKIFGVGVKTAHQWYQEGRRTLDDLRGHPAQLSKEQQAGLIHYEDLNTPVKRADAEAIGQVVREAVNKCLPGASVTLTGGFRRGKPSGHDVDLLITHPVEGQEAGLLKKVIACLDQQGFLLYHSIHRNTFESLEDSDQEPSSHASSMDQYERCFSIFCLGDLPGDAQEGAGAEKPSRVRRTSGASRFWKAVRVDLVVTPYSQFPFALLGWTGSRIFERDLRRFAKREKKMLLNSHTLYHLEQSRVYRFPQGIERMRRK</sequence>
<dbReference type="RefSeq" id="XP_072835249.1">
    <property type="nucleotide sequence ID" value="XM_072979148.1"/>
</dbReference>
<feature type="region of interest" description="Disordered" evidence="10">
    <location>
        <begin position="17"/>
        <end position="44"/>
    </location>
</feature>
<dbReference type="InterPro" id="IPR036420">
    <property type="entry name" value="BRCT_dom_sf"/>
</dbReference>
<dbReference type="InterPro" id="IPR029398">
    <property type="entry name" value="PolB_thumb"/>
</dbReference>
<dbReference type="Gene3D" id="3.30.210.10">
    <property type="entry name" value="DNA polymerase, thumb domain"/>
    <property type="match status" value="1"/>
</dbReference>
<dbReference type="EC" id="2.7.7.7" evidence="9"/>
<dbReference type="InterPro" id="IPR002054">
    <property type="entry name" value="DNA-dir_DNA_pol_X"/>
</dbReference>
<dbReference type="Gene3D" id="1.10.150.20">
    <property type="entry name" value="5' to 3' exonuclease, C-terminal subdomain"/>
    <property type="match status" value="1"/>
</dbReference>
<dbReference type="GeneID" id="110072144"/>
<dbReference type="PANTHER" id="PTHR11276:SF24">
    <property type="entry name" value="DNA-DIRECTED DNA_RNA POLYMERASE MU"/>
    <property type="match status" value="1"/>
</dbReference>
<evidence type="ECO:0000256" key="4">
    <source>
        <dbReference type="ARBA" id="ARBA00022679"/>
    </source>
</evidence>
<keyword evidence="7 9" id="KW-0460">Magnesium</keyword>
<feature type="compositionally biased region" description="Basic residues" evidence="10">
    <location>
        <begin position="25"/>
        <end position="34"/>
    </location>
</feature>
<dbReference type="InterPro" id="IPR027249">
    <property type="entry name" value="DNA/RNApol_mu"/>
</dbReference>
<evidence type="ECO:0000256" key="3">
    <source>
        <dbReference type="ARBA" id="ARBA00008323"/>
    </source>
</evidence>
<keyword evidence="5 9" id="KW-0548">Nucleotidyltransferase</keyword>
<evidence type="ECO:0000256" key="7">
    <source>
        <dbReference type="ARBA" id="ARBA00022842"/>
    </source>
</evidence>
<dbReference type="InterPro" id="IPR043519">
    <property type="entry name" value="NT_sf"/>
</dbReference>
<keyword evidence="4 9" id="KW-0808">Transferase</keyword>
<reference evidence="13" key="1">
    <citation type="submission" date="2025-08" db="UniProtKB">
        <authorList>
            <consortium name="RefSeq"/>
        </authorList>
    </citation>
    <scope>IDENTIFICATION</scope>
</reference>
<dbReference type="CDD" id="cd00141">
    <property type="entry name" value="NT_POLXc"/>
    <property type="match status" value="1"/>
</dbReference>
<dbReference type="Pfam" id="PF14716">
    <property type="entry name" value="HHH_8"/>
    <property type="match status" value="1"/>
</dbReference>